<evidence type="ECO:0000313" key="1">
    <source>
        <dbReference type="Ensembl" id="ENSOMYP00000142224.1"/>
    </source>
</evidence>
<proteinExistence type="predicted"/>
<dbReference type="Proteomes" id="UP000694395">
    <property type="component" value="Unassembled WGS sequence"/>
</dbReference>
<organism evidence="1 2">
    <name type="scientific">Oncorhynchus mykiss</name>
    <name type="common">Rainbow trout</name>
    <name type="synonym">Salmo gairdneri</name>
    <dbReference type="NCBI Taxonomy" id="8022"/>
    <lineage>
        <taxon>Eukaryota</taxon>
        <taxon>Metazoa</taxon>
        <taxon>Chordata</taxon>
        <taxon>Craniata</taxon>
        <taxon>Vertebrata</taxon>
        <taxon>Euteleostomi</taxon>
        <taxon>Actinopterygii</taxon>
        <taxon>Neopterygii</taxon>
        <taxon>Teleostei</taxon>
        <taxon>Protacanthopterygii</taxon>
        <taxon>Salmoniformes</taxon>
        <taxon>Salmonidae</taxon>
        <taxon>Salmoninae</taxon>
        <taxon>Oncorhynchus</taxon>
    </lineage>
</organism>
<dbReference type="AlphaFoldDB" id="A0A8K9Y1P3"/>
<sequence length="122" mass="13271">ICLNPKQPWVKAVSWKTLVEHGCNTNFCSPLKHGCSPLKHGCSPLKHGCSPLKHGCSPLKHGCSPLKHGCSPLTWVPPFARCSIVFSSSETSPSYTSALIHQWGVSPLSGRYGNHFGQRSNH</sequence>
<keyword evidence="2" id="KW-1185">Reference proteome</keyword>
<protein>
    <submittedName>
        <fullName evidence="1">Uncharacterized protein</fullName>
    </submittedName>
</protein>
<name>A0A8K9Y1P3_ONCMY</name>
<reference evidence="1" key="2">
    <citation type="submission" date="2025-09" db="UniProtKB">
        <authorList>
            <consortium name="Ensembl"/>
        </authorList>
    </citation>
    <scope>IDENTIFICATION</scope>
</reference>
<accession>A0A8K9Y1P3</accession>
<reference evidence="1" key="1">
    <citation type="submission" date="2025-08" db="UniProtKB">
        <authorList>
            <consortium name="Ensembl"/>
        </authorList>
    </citation>
    <scope>IDENTIFICATION</scope>
</reference>
<dbReference type="Ensembl" id="ENSOMYT00000132843.1">
    <property type="protein sequence ID" value="ENSOMYP00000142224.1"/>
    <property type="gene ID" value="ENSOMYG00000065888.1"/>
</dbReference>
<evidence type="ECO:0000313" key="2">
    <source>
        <dbReference type="Proteomes" id="UP000694395"/>
    </source>
</evidence>